<evidence type="ECO:0000313" key="2">
    <source>
        <dbReference type="Proteomes" id="UP000236959"/>
    </source>
</evidence>
<sequence length="301" mass="31375">MAYTYLGVPPRSGQSAAIETGVYLRMGTYVDDASVNEAGEFPGHFYTAPDTNDAAVMATAENAALSTSEGIFITTVGTYVVQARDAATVEIQNGVNQDLTGDAGTWSTTVESGDIAIDIRNGAFNVTGKTSYLIESDTSDVKFTASNGKISTSGNYIYNHTYGSYIKWVDANSTSGVQGTKTNVSIALVMSFYGALVLSAKVSSLSMKVESASATGVKIGGGGISLGMTWYAHDIVANDIKVAWMYIKYRGVQLESTAAQTDTTGLMSIDGHTVSLNKAAAIANTSTLKGAFGITSTLPGS</sequence>
<dbReference type="EMBL" id="PPCN01000001">
    <property type="protein sequence ID" value="POF33772.1"/>
    <property type="molecule type" value="Genomic_DNA"/>
</dbReference>
<evidence type="ECO:0000313" key="1">
    <source>
        <dbReference type="EMBL" id="POF33772.1"/>
    </source>
</evidence>
<reference evidence="1 2" key="1">
    <citation type="submission" date="2018-01" db="EMBL/GenBank/DDBJ databases">
        <title>Genomic Encyclopedia of Archaeal and Bacterial Type Strains, Phase II (KMG-II): from individual species to whole genera.</title>
        <authorList>
            <person name="Goeker M."/>
        </authorList>
    </citation>
    <scope>NUCLEOTIDE SEQUENCE [LARGE SCALE GENOMIC DNA]</scope>
    <source>
        <strain evidence="1 2">DSM 17023</strain>
    </source>
</reference>
<dbReference type="Proteomes" id="UP000236959">
    <property type="component" value="Unassembled WGS sequence"/>
</dbReference>
<dbReference type="OrthoDB" id="9846351at2"/>
<dbReference type="RefSeq" id="WP_103220436.1">
    <property type="nucleotide sequence ID" value="NZ_PPCN01000001.1"/>
</dbReference>
<comment type="caution">
    <text evidence="1">The sequence shown here is derived from an EMBL/GenBank/DDBJ whole genome shotgun (WGS) entry which is preliminary data.</text>
</comment>
<organism evidence="1 2">
    <name type="scientific">Roseibium marinum</name>
    <dbReference type="NCBI Taxonomy" id="281252"/>
    <lineage>
        <taxon>Bacteria</taxon>
        <taxon>Pseudomonadati</taxon>
        <taxon>Pseudomonadota</taxon>
        <taxon>Alphaproteobacteria</taxon>
        <taxon>Hyphomicrobiales</taxon>
        <taxon>Stappiaceae</taxon>
        <taxon>Roseibium</taxon>
    </lineage>
</organism>
<accession>A0A2S3V1C4</accession>
<name>A0A2S3V1C4_9HYPH</name>
<gene>
    <name evidence="1" type="ORF">CLV41_101221</name>
</gene>
<proteinExistence type="predicted"/>
<dbReference type="AlphaFoldDB" id="A0A2S3V1C4"/>
<keyword evidence="2" id="KW-1185">Reference proteome</keyword>
<protein>
    <submittedName>
        <fullName evidence="1">Uncharacterized protein</fullName>
    </submittedName>
</protein>